<sequence>MHLPRAVAFAAVLSLAMPVAAQDVFKPLQDMVEGLTEPPPQAAEAEPVAPRPRPEAAEGEAPPPLPQKRPEEHDAPVVEESAAPEAKPAEDVVTDRVYQTACPAVLLGLVEAQANPPLSEDMCGERSPLTVTAVLANGRMVPLSSPVITNCEMASALPGWVAAVDGYATSALDSPLAEVVTGTSYMCRKRNGAENGFTSEHGFANAVDVTGFTLEDGRSIGVEGDWMPAAAPEGRLLRFAHDAGCTGFTTVLGPEANAEHHDHLHLDLGCHGKTCTARICE</sequence>
<dbReference type="InterPro" id="IPR009683">
    <property type="entry name" value="Extensin-like_C"/>
</dbReference>
<keyword evidence="5" id="KW-1185">Reference proteome</keyword>
<dbReference type="Proteomes" id="UP001061862">
    <property type="component" value="Chromosome"/>
</dbReference>
<feature type="region of interest" description="Disordered" evidence="1">
    <location>
        <begin position="33"/>
        <end position="92"/>
    </location>
</feature>
<proteinExistence type="predicted"/>
<name>A0ABY6CJ67_9HYPH</name>
<dbReference type="Pfam" id="PF06904">
    <property type="entry name" value="Extensin-like_C"/>
    <property type="match status" value="1"/>
</dbReference>
<evidence type="ECO:0000313" key="5">
    <source>
        <dbReference type="Proteomes" id="UP001061862"/>
    </source>
</evidence>
<reference evidence="4 5" key="1">
    <citation type="submission" date="2022-09" db="EMBL/GenBank/DDBJ databases">
        <title>Interaction between co-microsymbionts with complementary sets of symbiotic genes in legume-rhizobium systems.</title>
        <authorList>
            <person name="Safronova V."/>
            <person name="Sazanova A."/>
            <person name="Afonin A."/>
            <person name="Chirak E."/>
        </authorList>
    </citation>
    <scope>NUCLEOTIDE SEQUENCE [LARGE SCALE GENOMIC DNA]</scope>
    <source>
        <strain evidence="4 5">A18/4-1</strain>
    </source>
</reference>
<dbReference type="EMBL" id="CP104965">
    <property type="protein sequence ID" value="UXN71226.1"/>
    <property type="molecule type" value="Genomic_DNA"/>
</dbReference>
<feature type="chain" id="PRO_5046525984" evidence="2">
    <location>
        <begin position="22"/>
        <end position="281"/>
    </location>
</feature>
<dbReference type="RefSeq" id="WP_262170667.1">
    <property type="nucleotide sequence ID" value="NZ_CP104965.1"/>
</dbReference>
<feature type="domain" description="Extensin-like C-terminal" evidence="3">
    <location>
        <begin position="112"/>
        <end position="273"/>
    </location>
</feature>
<evidence type="ECO:0000256" key="1">
    <source>
        <dbReference type="SAM" id="MobiDB-lite"/>
    </source>
</evidence>
<gene>
    <name evidence="4" type="ORF">N8A98_08630</name>
</gene>
<evidence type="ECO:0000313" key="4">
    <source>
        <dbReference type="EMBL" id="UXN71226.1"/>
    </source>
</evidence>
<protein>
    <submittedName>
        <fullName evidence="4">Extensin family protein</fullName>
    </submittedName>
</protein>
<evidence type="ECO:0000259" key="3">
    <source>
        <dbReference type="Pfam" id="PF06904"/>
    </source>
</evidence>
<keyword evidence="2" id="KW-0732">Signal</keyword>
<organism evidence="4 5">
    <name type="scientific">Devosia neptuniae</name>
    <dbReference type="NCBI Taxonomy" id="191302"/>
    <lineage>
        <taxon>Bacteria</taxon>
        <taxon>Pseudomonadati</taxon>
        <taxon>Pseudomonadota</taxon>
        <taxon>Alphaproteobacteria</taxon>
        <taxon>Hyphomicrobiales</taxon>
        <taxon>Devosiaceae</taxon>
        <taxon>Devosia</taxon>
    </lineage>
</organism>
<evidence type="ECO:0000256" key="2">
    <source>
        <dbReference type="SAM" id="SignalP"/>
    </source>
</evidence>
<feature type="signal peptide" evidence="2">
    <location>
        <begin position="1"/>
        <end position="21"/>
    </location>
</feature>
<accession>A0ABY6CJ67</accession>